<feature type="transmembrane region" description="Helical" evidence="1">
    <location>
        <begin position="21"/>
        <end position="41"/>
    </location>
</feature>
<keyword evidence="1" id="KW-0472">Membrane</keyword>
<dbReference type="Pfam" id="PF07843">
    <property type="entry name" value="DUF1634"/>
    <property type="match status" value="1"/>
</dbReference>
<protein>
    <recommendedName>
        <fullName evidence="4">DUF1634 domain-containing protein</fullName>
    </recommendedName>
</protein>
<dbReference type="PATRIC" id="fig|476652.3.peg.3659"/>
<comment type="caution">
    <text evidence="2">The sequence shown here is derived from an EMBL/GenBank/DDBJ whole genome shotgun (WGS) entry which is preliminary data.</text>
</comment>
<evidence type="ECO:0000313" key="3">
    <source>
        <dbReference type="Proteomes" id="UP000036356"/>
    </source>
</evidence>
<keyword evidence="1" id="KW-1133">Transmembrane helix</keyword>
<dbReference type="Proteomes" id="UP000036356">
    <property type="component" value="Unassembled WGS sequence"/>
</dbReference>
<feature type="transmembrane region" description="Helical" evidence="1">
    <location>
        <begin position="71"/>
        <end position="94"/>
    </location>
</feature>
<accession>A0A0J1FMG2</accession>
<name>A0A0J1FMG2_9FIRM</name>
<dbReference type="InterPro" id="IPR012861">
    <property type="entry name" value="DUF1634"/>
</dbReference>
<reference evidence="2 3" key="1">
    <citation type="submission" date="2015-06" db="EMBL/GenBank/DDBJ databases">
        <title>Draft genome of the moderately acidophilic sulfate reducer Candidatus Desulfosporosinus acididurans strain M1.</title>
        <authorList>
            <person name="Poehlein A."/>
            <person name="Petzsch P."/>
            <person name="Johnson B.D."/>
            <person name="Schloemann M."/>
            <person name="Daniel R."/>
            <person name="Muehling M."/>
        </authorList>
    </citation>
    <scope>NUCLEOTIDE SEQUENCE [LARGE SCALE GENOMIC DNA]</scope>
    <source>
        <strain evidence="2 3">M1</strain>
    </source>
</reference>
<dbReference type="AlphaFoldDB" id="A0A0J1FMG2"/>
<keyword evidence="3" id="KW-1185">Reference proteome</keyword>
<evidence type="ECO:0000313" key="2">
    <source>
        <dbReference type="EMBL" id="KLU64522.1"/>
    </source>
</evidence>
<dbReference type="EMBL" id="LDZY01000013">
    <property type="protein sequence ID" value="KLU64522.1"/>
    <property type="molecule type" value="Genomic_DNA"/>
</dbReference>
<evidence type="ECO:0008006" key="4">
    <source>
        <dbReference type="Google" id="ProtNLM"/>
    </source>
</evidence>
<dbReference type="RefSeq" id="WP_047811265.1">
    <property type="nucleotide sequence ID" value="NZ_LDZY01000013.1"/>
</dbReference>
<dbReference type="STRING" id="476652.DEAC_c34680"/>
<keyword evidence="1" id="KW-0812">Transmembrane</keyword>
<evidence type="ECO:0000256" key="1">
    <source>
        <dbReference type="SAM" id="Phobius"/>
    </source>
</evidence>
<gene>
    <name evidence="2" type="ORF">DEAC_c34680</name>
</gene>
<sequence>MSKKNAAKDLFDAELFISSSLRTGVYLSAMVVVIGLLLYFAIGQSGYQSGEFPTTIGMVLAGILRFKPASIISLGLLLLIATPVFRVAASVLMFVLEKDYVYTIITLFVLCILIISFFLGKAL</sequence>
<organism evidence="2 3">
    <name type="scientific">Desulfosporosinus acididurans</name>
    <dbReference type="NCBI Taxonomy" id="476652"/>
    <lineage>
        <taxon>Bacteria</taxon>
        <taxon>Bacillati</taxon>
        <taxon>Bacillota</taxon>
        <taxon>Clostridia</taxon>
        <taxon>Eubacteriales</taxon>
        <taxon>Desulfitobacteriaceae</taxon>
        <taxon>Desulfosporosinus</taxon>
    </lineage>
</organism>
<feature type="transmembrane region" description="Helical" evidence="1">
    <location>
        <begin position="100"/>
        <end position="120"/>
    </location>
</feature>
<proteinExistence type="predicted"/>